<reference evidence="1 2" key="1">
    <citation type="submission" date="2023-10" db="EMBL/GenBank/DDBJ databases">
        <title>Genome-Wide Identification Analysis in wild type Solanum Pinnatisectum Reveals Some Genes Defensing Phytophthora Infestans.</title>
        <authorList>
            <person name="Sun C."/>
        </authorList>
    </citation>
    <scope>NUCLEOTIDE SEQUENCE [LARGE SCALE GENOMIC DNA]</scope>
    <source>
        <strain evidence="1">LQN</strain>
        <tissue evidence="1">Leaf</tissue>
    </source>
</reference>
<comment type="caution">
    <text evidence="1">The sequence shown here is derived from an EMBL/GenBank/DDBJ whole genome shotgun (WGS) entry which is preliminary data.</text>
</comment>
<dbReference type="EMBL" id="JAWPEI010000009">
    <property type="protein sequence ID" value="KAK4716135.1"/>
    <property type="molecule type" value="Genomic_DNA"/>
</dbReference>
<accession>A0AAV9KUT8</accession>
<proteinExistence type="predicted"/>
<evidence type="ECO:0000313" key="2">
    <source>
        <dbReference type="Proteomes" id="UP001311915"/>
    </source>
</evidence>
<evidence type="ECO:0000313" key="1">
    <source>
        <dbReference type="EMBL" id="KAK4716135.1"/>
    </source>
</evidence>
<gene>
    <name evidence="1" type="ORF">R3W88_014473</name>
</gene>
<organism evidence="1 2">
    <name type="scientific">Solanum pinnatisectum</name>
    <name type="common">tansyleaf nightshade</name>
    <dbReference type="NCBI Taxonomy" id="50273"/>
    <lineage>
        <taxon>Eukaryota</taxon>
        <taxon>Viridiplantae</taxon>
        <taxon>Streptophyta</taxon>
        <taxon>Embryophyta</taxon>
        <taxon>Tracheophyta</taxon>
        <taxon>Spermatophyta</taxon>
        <taxon>Magnoliopsida</taxon>
        <taxon>eudicotyledons</taxon>
        <taxon>Gunneridae</taxon>
        <taxon>Pentapetalae</taxon>
        <taxon>asterids</taxon>
        <taxon>lamiids</taxon>
        <taxon>Solanales</taxon>
        <taxon>Solanaceae</taxon>
        <taxon>Solanoideae</taxon>
        <taxon>Solaneae</taxon>
        <taxon>Solanum</taxon>
    </lineage>
</organism>
<keyword evidence="2" id="KW-1185">Reference proteome</keyword>
<sequence>MGYNTMTRSREGTFIGARYKCRAGPSPLGWCGVIDEAQTSAQSQVHYVQILGVQHVVATLHLAVPPVPIVVSSMIVKSVMSSEEQKMLGRFIWLGPPRFAGTLGKDAHEFLVSCQERLHNLILVKSHGVYYITL</sequence>
<dbReference type="AlphaFoldDB" id="A0AAV9KUT8"/>
<name>A0AAV9KUT8_9SOLN</name>
<protein>
    <submittedName>
        <fullName evidence="1">Uncharacterized protein</fullName>
    </submittedName>
</protein>
<dbReference type="Proteomes" id="UP001311915">
    <property type="component" value="Unassembled WGS sequence"/>
</dbReference>